<feature type="binding site" evidence="9">
    <location>
        <position position="180"/>
    </location>
    <ligand>
        <name>[2Fe-2S] cluster</name>
        <dbReference type="ChEBI" id="CHEBI:190135"/>
    </ligand>
</feature>
<evidence type="ECO:0000313" key="12">
    <source>
        <dbReference type="Proteomes" id="UP000215902"/>
    </source>
</evidence>
<dbReference type="GO" id="GO:0051539">
    <property type="term" value="F:4 iron, 4 sulfur cluster binding"/>
    <property type="evidence" value="ECO:0007669"/>
    <property type="project" value="UniProtKB-KW"/>
</dbReference>
<feature type="binding site" evidence="9">
    <location>
        <position position="232"/>
    </location>
    <ligand>
        <name>[4Fe-4S] cluster</name>
        <dbReference type="ChEBI" id="CHEBI:49883"/>
    </ligand>
</feature>
<evidence type="ECO:0000259" key="10">
    <source>
        <dbReference type="Pfam" id="PF05093"/>
    </source>
</evidence>
<comment type="domain">
    <text evidence="9">The C-terminal domain binds 2 Fe-S clusters but is otherwise mostly in an intrinsically disordered conformation.</text>
</comment>
<gene>
    <name evidence="11" type="ORF">BOX15_Mlig030549g4</name>
</gene>
<feature type="binding site" evidence="9">
    <location>
        <position position="193"/>
    </location>
    <ligand>
        <name>[2Fe-2S] cluster</name>
        <dbReference type="ChEBI" id="CHEBI:190135"/>
    </ligand>
</feature>
<dbReference type="GO" id="GO:0046872">
    <property type="term" value="F:metal ion binding"/>
    <property type="evidence" value="ECO:0007669"/>
    <property type="project" value="UniProtKB-KW"/>
</dbReference>
<feature type="short sequence motif" description="Cx2C motif 2" evidence="9">
    <location>
        <begin position="232"/>
        <end position="235"/>
    </location>
</feature>
<keyword evidence="4 9" id="KW-0963">Cytoplasm</keyword>
<dbReference type="GO" id="GO:0016226">
    <property type="term" value="P:iron-sulfur cluster assembly"/>
    <property type="evidence" value="ECO:0007669"/>
    <property type="project" value="UniProtKB-UniRule"/>
</dbReference>
<dbReference type="STRING" id="282301.A0A267GGP8"/>
<feature type="short sequence motif" description="Cx2C motif 1" evidence="9">
    <location>
        <begin position="221"/>
        <end position="224"/>
    </location>
</feature>
<accession>A0A267GGP8</accession>
<evidence type="ECO:0000256" key="6">
    <source>
        <dbReference type="ARBA" id="ARBA00023004"/>
    </source>
</evidence>
<keyword evidence="8 9" id="KW-0496">Mitochondrion</keyword>
<feature type="binding site" evidence="9">
    <location>
        <position position="235"/>
    </location>
    <ligand>
        <name>[4Fe-4S] cluster</name>
        <dbReference type="ChEBI" id="CHEBI:49883"/>
    </ligand>
</feature>
<dbReference type="GO" id="GO:0005758">
    <property type="term" value="C:mitochondrial intermembrane space"/>
    <property type="evidence" value="ECO:0007669"/>
    <property type="project" value="UniProtKB-SubCell"/>
</dbReference>
<organism evidence="11 12">
    <name type="scientific">Macrostomum lignano</name>
    <dbReference type="NCBI Taxonomy" id="282301"/>
    <lineage>
        <taxon>Eukaryota</taxon>
        <taxon>Metazoa</taxon>
        <taxon>Spiralia</taxon>
        <taxon>Lophotrochozoa</taxon>
        <taxon>Platyhelminthes</taxon>
        <taxon>Rhabditophora</taxon>
        <taxon>Macrostomorpha</taxon>
        <taxon>Macrostomida</taxon>
        <taxon>Macrostomidae</taxon>
        <taxon>Macrostomum</taxon>
    </lineage>
</organism>
<comment type="subunit">
    <text evidence="9">Monomer.</text>
</comment>
<dbReference type="OrthoDB" id="311633at2759"/>
<keyword evidence="9" id="KW-0001">2Fe-2S</keyword>
<feature type="domain" description="Anamorsin C-terminal" evidence="10">
    <location>
        <begin position="216"/>
        <end position="251"/>
    </location>
</feature>
<protein>
    <recommendedName>
        <fullName evidence="9">Anamorsin homolog</fullName>
    </recommendedName>
    <alternativeName>
        <fullName evidence="9">Fe-S cluster assembly protein DRE2 homolog</fullName>
    </alternativeName>
</protein>
<keyword evidence="6 9" id="KW-0408">Iron</keyword>
<comment type="cofactor">
    <cofactor evidence="1 9">
        <name>[4Fe-4S] cluster</name>
        <dbReference type="ChEBI" id="CHEBI:49883"/>
    </cofactor>
</comment>
<dbReference type="AlphaFoldDB" id="A0A267GGP8"/>
<feature type="binding site" evidence="9">
    <location>
        <position position="224"/>
    </location>
    <ligand>
        <name>[4Fe-4S] cluster</name>
        <dbReference type="ChEBI" id="CHEBI:49883"/>
    </ligand>
</feature>
<dbReference type="Pfam" id="PF05093">
    <property type="entry name" value="CIAPIN1"/>
    <property type="match status" value="1"/>
</dbReference>
<dbReference type="EMBL" id="NIVC01000373">
    <property type="protein sequence ID" value="PAA84459.1"/>
    <property type="molecule type" value="Genomic_DNA"/>
</dbReference>
<evidence type="ECO:0000256" key="2">
    <source>
        <dbReference type="ARBA" id="ARBA00008169"/>
    </source>
</evidence>
<evidence type="ECO:0000256" key="3">
    <source>
        <dbReference type="ARBA" id="ARBA00022485"/>
    </source>
</evidence>
<evidence type="ECO:0000256" key="9">
    <source>
        <dbReference type="HAMAP-Rule" id="MF_03115"/>
    </source>
</evidence>
<comment type="domain">
    <text evidence="9">The twin Cx2C motifs are involved in the recognition by the mitochondrial MIA40-ERV1 disulfide relay system. The formation of 2 disulfide bonds in the Cx2C motifs through dithiol/disulfide exchange reactions effectively traps the protein in the mitochondrial intermembrane space.</text>
</comment>
<evidence type="ECO:0000313" key="11">
    <source>
        <dbReference type="EMBL" id="PAA84459.1"/>
    </source>
</evidence>
<keyword evidence="3 9" id="KW-0004">4Fe-4S</keyword>
<evidence type="ECO:0000256" key="4">
    <source>
        <dbReference type="ARBA" id="ARBA00022490"/>
    </source>
</evidence>
<keyword evidence="7 9" id="KW-0411">Iron-sulfur</keyword>
<comment type="caution">
    <text evidence="9">Lacks conserved residue(s) required for the propagation of feature annotation.</text>
</comment>
<comment type="cofactor">
    <cofactor evidence="9">
        <name>[2Fe-2S] cluster</name>
        <dbReference type="ChEBI" id="CHEBI:190135"/>
    </cofactor>
</comment>
<dbReference type="HAMAP" id="MF_03115">
    <property type="entry name" value="Anamorsin"/>
    <property type="match status" value="1"/>
</dbReference>
<sequence length="260" mass="26485">MPAALTADSVAMLLWREATPQSLSELMAALTTGGARVQLEQLDRLLDSVGQHPLLGGVTDLIGAHPLGLGREQLGRLLPLLRPGGAVRLPLAGSESLEAIRRDLTLAGFVGVEAEGDGMLVARRPEYALGSSAPLKSLPAGPAKVWQVSANDDDDGLIDTDELLTEEDRAPPVVAAAPSCGEASGAAGKKRACKNCTCGLAEEEAAAAAAGAAAPAPKSSCGNCYLGDAFRCSSCPYLGLPPFKPGEAVTIPAGRLAADL</sequence>
<feature type="region of interest" description="Fe-S binding site B" evidence="9">
    <location>
        <begin position="221"/>
        <end position="235"/>
    </location>
</feature>
<evidence type="ECO:0000256" key="8">
    <source>
        <dbReference type="ARBA" id="ARBA00023128"/>
    </source>
</evidence>
<dbReference type="PANTHER" id="PTHR13273">
    <property type="entry name" value="ANAMORSIN"/>
    <property type="match status" value="1"/>
</dbReference>
<feature type="binding site" evidence="9">
    <location>
        <position position="221"/>
    </location>
    <ligand>
        <name>[4Fe-4S] cluster</name>
        <dbReference type="ChEBI" id="CHEBI:49883"/>
    </ligand>
</feature>
<dbReference type="InterPro" id="IPR007785">
    <property type="entry name" value="Anamorsin"/>
</dbReference>
<comment type="subcellular location">
    <subcellularLocation>
        <location evidence="9">Cytoplasm</location>
    </subcellularLocation>
    <subcellularLocation>
        <location evidence="9">Mitochondrion intermembrane space</location>
    </subcellularLocation>
</comment>
<comment type="similarity">
    <text evidence="2 9">Belongs to the anamorsin family.</text>
</comment>
<evidence type="ECO:0000256" key="7">
    <source>
        <dbReference type="ARBA" id="ARBA00023014"/>
    </source>
</evidence>
<dbReference type="Proteomes" id="UP000215902">
    <property type="component" value="Unassembled WGS sequence"/>
</dbReference>
<evidence type="ECO:0000256" key="5">
    <source>
        <dbReference type="ARBA" id="ARBA00022723"/>
    </source>
</evidence>
<feature type="binding site" evidence="9">
    <location>
        <position position="198"/>
    </location>
    <ligand>
        <name>[2Fe-2S] cluster</name>
        <dbReference type="ChEBI" id="CHEBI:190135"/>
    </ligand>
</feature>
<comment type="domain">
    <text evidence="9">The N-terminal domain has structural similarity with S-adenosyl-L-methionine-dependent methyltransferases, but does not bind S-adenosyl-L-methionine. It is required for correct assembly of the 2 Fe-S clusters.</text>
</comment>
<name>A0A267GGP8_9PLAT</name>
<dbReference type="InterPro" id="IPR046408">
    <property type="entry name" value="CIAPIN1"/>
</dbReference>
<dbReference type="GO" id="GO:0051537">
    <property type="term" value="F:2 iron, 2 sulfur cluster binding"/>
    <property type="evidence" value="ECO:0007669"/>
    <property type="project" value="UniProtKB-UniRule"/>
</dbReference>
<keyword evidence="5 9" id="KW-0479">Metal-binding</keyword>
<comment type="caution">
    <text evidence="11">The sequence shown here is derived from an EMBL/GenBank/DDBJ whole genome shotgun (WGS) entry which is preliminary data.</text>
</comment>
<reference evidence="11 12" key="1">
    <citation type="submission" date="2017-06" db="EMBL/GenBank/DDBJ databases">
        <title>A platform for efficient transgenesis in Macrostomum lignano, a flatworm model organism for stem cell research.</title>
        <authorList>
            <person name="Berezikov E."/>
        </authorList>
    </citation>
    <scope>NUCLEOTIDE SEQUENCE [LARGE SCALE GENOMIC DNA]</scope>
    <source>
        <strain evidence="11">DV1</strain>
        <tissue evidence="11">Whole organism</tissue>
    </source>
</reference>
<evidence type="ECO:0000256" key="1">
    <source>
        <dbReference type="ARBA" id="ARBA00001966"/>
    </source>
</evidence>
<dbReference type="GO" id="GO:0009055">
    <property type="term" value="F:electron transfer activity"/>
    <property type="evidence" value="ECO:0007669"/>
    <property type="project" value="UniProtKB-UniRule"/>
</dbReference>
<feature type="binding site" evidence="9">
    <location>
        <position position="196"/>
    </location>
    <ligand>
        <name>[2Fe-2S] cluster</name>
        <dbReference type="ChEBI" id="CHEBI:190135"/>
    </ligand>
</feature>
<dbReference type="PANTHER" id="PTHR13273:SF14">
    <property type="entry name" value="ANAMORSIN"/>
    <property type="match status" value="1"/>
</dbReference>
<comment type="function">
    <text evidence="9">Component of the cytosolic iron-sulfur (Fe-S) protein assembly (CIA) machinery. Required for the maturation of extramitochondrial Fe-S proteins. Part of an electron transfer chain functioning in an early step of cytosolic Fe-S biogenesis, facilitating the de novo assembly of a [4Fe-4S] cluster on the cytosolic Fe-S scaffold complex. Electrons are transferred from NADPH via a FAD- and FMN-containing diflavin oxidoreductase. Together with the diflavin oxidoreductase, also required for the assembly of the diferric tyrosyl radical cofactor of ribonucleotide reductase (RNR), probably by providing electrons for reduction during radical cofactor maturation in the catalytic small subunit.</text>
</comment>
<keyword evidence="12" id="KW-1185">Reference proteome</keyword>
<proteinExistence type="inferred from homology"/>